<proteinExistence type="predicted"/>
<dbReference type="Proteomes" id="UP000249610">
    <property type="component" value="Unassembled WGS sequence"/>
</dbReference>
<dbReference type="RefSeq" id="WP_111611935.1">
    <property type="nucleotide sequence ID" value="NZ_QLLK01000007.1"/>
</dbReference>
<keyword evidence="2" id="KW-1185">Reference proteome</keyword>
<protein>
    <submittedName>
        <fullName evidence="1">Uncharacterized protein (DUF2141 family)</fullName>
    </submittedName>
</protein>
<dbReference type="Pfam" id="PF09912">
    <property type="entry name" value="DUF2141"/>
    <property type="match status" value="1"/>
</dbReference>
<dbReference type="AlphaFoldDB" id="A0A327P7Q5"/>
<accession>A0A327P7Q5</accession>
<name>A0A327P7Q5_9BACT</name>
<evidence type="ECO:0000313" key="2">
    <source>
        <dbReference type="Proteomes" id="UP000249610"/>
    </source>
</evidence>
<comment type="caution">
    <text evidence="1">The sequence shown here is derived from an EMBL/GenBank/DDBJ whole genome shotgun (WGS) entry which is preliminary data.</text>
</comment>
<reference evidence="1 2" key="1">
    <citation type="submission" date="2018-06" db="EMBL/GenBank/DDBJ databases">
        <title>Genomic Encyclopedia of Archaeal and Bacterial Type Strains, Phase II (KMG-II): from individual species to whole genera.</title>
        <authorList>
            <person name="Goeker M."/>
        </authorList>
    </citation>
    <scope>NUCLEOTIDE SEQUENCE [LARGE SCALE GENOMIC DNA]</scope>
    <source>
        <strain evidence="1 2">DSM 23446</strain>
    </source>
</reference>
<gene>
    <name evidence="1" type="ORF">LV83_02590</name>
</gene>
<sequence>MKLAILSLLLLFNLSPIQEEYGKIELVISETSSDQGVIQLLIFDQEKGWPESLDDAWKIVTLSIENGSSKKTFTEVPAGKYAIIVFHDHDENGQIRKNKIGYPLDNFGFSNNPSLLFGVPSFEKCSQKVTAGKTTRFEIDLR</sequence>
<dbReference type="OrthoDB" id="9788332at2"/>
<dbReference type="InterPro" id="IPR018673">
    <property type="entry name" value="DUF2141"/>
</dbReference>
<evidence type="ECO:0000313" key="1">
    <source>
        <dbReference type="EMBL" id="RAI88290.1"/>
    </source>
</evidence>
<organism evidence="1 2">
    <name type="scientific">Algoriphagus yeomjeoni</name>
    <dbReference type="NCBI Taxonomy" id="291403"/>
    <lineage>
        <taxon>Bacteria</taxon>
        <taxon>Pseudomonadati</taxon>
        <taxon>Bacteroidota</taxon>
        <taxon>Cytophagia</taxon>
        <taxon>Cytophagales</taxon>
        <taxon>Cyclobacteriaceae</taxon>
        <taxon>Algoriphagus</taxon>
    </lineage>
</organism>
<dbReference type="EMBL" id="QLLK01000007">
    <property type="protein sequence ID" value="RAI88290.1"/>
    <property type="molecule type" value="Genomic_DNA"/>
</dbReference>